<dbReference type="EMBL" id="BQNB010013667">
    <property type="protein sequence ID" value="GJT18803.1"/>
    <property type="molecule type" value="Genomic_DNA"/>
</dbReference>
<evidence type="ECO:0000313" key="2">
    <source>
        <dbReference type="Proteomes" id="UP001151760"/>
    </source>
</evidence>
<organism evidence="1 2">
    <name type="scientific">Tanacetum coccineum</name>
    <dbReference type="NCBI Taxonomy" id="301880"/>
    <lineage>
        <taxon>Eukaryota</taxon>
        <taxon>Viridiplantae</taxon>
        <taxon>Streptophyta</taxon>
        <taxon>Embryophyta</taxon>
        <taxon>Tracheophyta</taxon>
        <taxon>Spermatophyta</taxon>
        <taxon>Magnoliopsida</taxon>
        <taxon>eudicotyledons</taxon>
        <taxon>Gunneridae</taxon>
        <taxon>Pentapetalae</taxon>
        <taxon>asterids</taxon>
        <taxon>campanulids</taxon>
        <taxon>Asterales</taxon>
        <taxon>Asteraceae</taxon>
        <taxon>Asteroideae</taxon>
        <taxon>Anthemideae</taxon>
        <taxon>Anthemidinae</taxon>
        <taxon>Tanacetum</taxon>
    </lineage>
</organism>
<reference evidence="1" key="2">
    <citation type="submission" date="2022-01" db="EMBL/GenBank/DDBJ databases">
        <authorList>
            <person name="Yamashiro T."/>
            <person name="Shiraishi A."/>
            <person name="Satake H."/>
            <person name="Nakayama K."/>
        </authorList>
    </citation>
    <scope>NUCLEOTIDE SEQUENCE</scope>
</reference>
<gene>
    <name evidence="1" type="ORF">Tco_0877509</name>
</gene>
<accession>A0ABQ5BWS9</accession>
<sequence length="294" mass="32686">MIVSGRSGTLVGQGAAIIVTAGVDPLPRMLVDLWVVLGLSAFVLLYPGRASVVMGLFPARHAYYLFDWVGAQCVMVQPRPKGLPAQSTSTLNGIDTTAQDEGFTVKTMLYTLSNDNGCFSPEGRQAQLSLWIRRMEAVRYAVLRIGQTSYNKGWMSFVKRSGAAPVCHSKPLDSVNNWNDHFFWVDFTAVPLYVSLKSKILSKDPPPKLSQYDTEAWIAVIDYQVVFNEEFGMGAMLWNRRLLKDVSKVAARKDQKEQKRKVCLGNYTGSTFSSNRPMGDIMSQLPIPGEDSCR</sequence>
<proteinExistence type="predicted"/>
<keyword evidence="2" id="KW-1185">Reference proteome</keyword>
<dbReference type="Proteomes" id="UP001151760">
    <property type="component" value="Unassembled WGS sequence"/>
</dbReference>
<comment type="caution">
    <text evidence="1">The sequence shown here is derived from an EMBL/GenBank/DDBJ whole genome shotgun (WGS) entry which is preliminary data.</text>
</comment>
<evidence type="ECO:0000313" key="1">
    <source>
        <dbReference type="EMBL" id="GJT18803.1"/>
    </source>
</evidence>
<evidence type="ECO:0008006" key="3">
    <source>
        <dbReference type="Google" id="ProtNLM"/>
    </source>
</evidence>
<reference evidence="1" key="1">
    <citation type="journal article" date="2022" name="Int. J. Mol. Sci.">
        <title>Draft Genome of Tanacetum Coccineum: Genomic Comparison of Closely Related Tanacetum-Family Plants.</title>
        <authorList>
            <person name="Yamashiro T."/>
            <person name="Shiraishi A."/>
            <person name="Nakayama K."/>
            <person name="Satake H."/>
        </authorList>
    </citation>
    <scope>NUCLEOTIDE SEQUENCE</scope>
</reference>
<protein>
    <recommendedName>
        <fullName evidence="3">Aminotransferase-like plant mobile domain-containing protein</fullName>
    </recommendedName>
</protein>
<name>A0ABQ5BWS9_9ASTR</name>